<dbReference type="SUPFAM" id="SSF56059">
    <property type="entry name" value="Glutathione synthetase ATP-binding domain-like"/>
    <property type="match status" value="1"/>
</dbReference>
<feature type="domain" description="ATP-grasp" evidence="5">
    <location>
        <begin position="108"/>
        <end position="304"/>
    </location>
</feature>
<name>M1WLX1_PSEP2</name>
<reference evidence="7" key="2">
    <citation type="journal article" date="2013" name="Stand. Genomic Sci.">
        <title>Complete genome sequence of Desulfocapsa sulfexigens, a marine deltaproteobacterium specialized in disproportionating inorganic sulfur compounds.</title>
        <authorList>
            <person name="Finster K.W."/>
            <person name="Kjeldsen K.U."/>
            <person name="Kube M."/>
            <person name="Reinhardt R."/>
            <person name="Mussmann M."/>
            <person name="Amann R."/>
            <person name="Schreiber L."/>
        </authorList>
    </citation>
    <scope>NUCLEOTIDE SEQUENCE [LARGE SCALE GENOMIC DNA]</scope>
    <source>
        <strain evidence="7">DSM 10523 / SB164P1</strain>
    </source>
</reference>
<evidence type="ECO:0000259" key="5">
    <source>
        <dbReference type="PROSITE" id="PS50975"/>
    </source>
</evidence>
<dbReference type="PATRIC" id="fig|879567.3.peg.1419"/>
<keyword evidence="2 4" id="KW-0547">Nucleotide-binding</keyword>
<dbReference type="PROSITE" id="PS50975">
    <property type="entry name" value="ATP_GRASP"/>
    <property type="match status" value="1"/>
</dbReference>
<dbReference type="PANTHER" id="PTHR43585:SF2">
    <property type="entry name" value="ATP-GRASP ENZYME FSQD"/>
    <property type="match status" value="1"/>
</dbReference>
<dbReference type="Pfam" id="PF18603">
    <property type="entry name" value="LAL_C2"/>
    <property type="match status" value="1"/>
</dbReference>
<reference evidence="6 7" key="1">
    <citation type="journal article" date="2013" name="PLoS ONE">
        <title>The first genomic and proteomic characterization of a deep-sea sulfate reducer: insights into the piezophilic lifestyle of Desulfovibrio piezophilus.</title>
        <authorList>
            <person name="Pradel N."/>
            <person name="Ji B."/>
            <person name="Gimenez G."/>
            <person name="Talla E."/>
            <person name="Lenoble P."/>
            <person name="Garel M."/>
            <person name="Tamburini C."/>
            <person name="Fourquet P."/>
            <person name="Lebrun R."/>
            <person name="Bertin P."/>
            <person name="Denis Y."/>
            <person name="Pophillat M."/>
            <person name="Barbe V."/>
            <person name="Ollivier B."/>
            <person name="Dolla A."/>
        </authorList>
    </citation>
    <scope>NUCLEOTIDE SEQUENCE [LARGE SCALE GENOMIC DNA]</scope>
    <source>
        <strain evidence="7">DSM 10523 / SB164P1</strain>
    </source>
</reference>
<dbReference type="AlphaFoldDB" id="M1WLX1"/>
<sequence>MSRRVLVINLGWEQQPLLDLLGQSDFEVYGVHYNDDYYKDIRYRDILISDLRDLHRIMQFAEKIKPEAIISDQCDYSNFAQAFIAERLGLPGPQIKSAQITNSKYLQRKMCCEAGIPCPSFSLCTSVDEVRAFGEQIGYPIMVKPSDNRGSFGVNRVNSADEVDTAFYEALENCHSRLLIAEKCIEGQHITVDGYVFRDKGPLALAVATKKKLPAKNSIIDGEITYPGELTDDLYEKCKKTLELTAQACGFVFGFLHGEFILTADGEIFLTEIANRGGGVYTSEVIVPHVSGIDVNAIYINDCFGENVVPVSNASESPQKNPVVMKLFAFSEVREGVLKAIRGVEEIERRNDVLKLRMLIRKGDVVRDIQSGADRHGVIIMTNPDLEMLKSNLNEVIGKLEVDIEGY</sequence>
<dbReference type="Gene3D" id="3.30.470.20">
    <property type="entry name" value="ATP-grasp fold, B domain"/>
    <property type="match status" value="1"/>
</dbReference>
<gene>
    <name evidence="6" type="ordered locus">BN4_11363</name>
</gene>
<protein>
    <recommendedName>
        <fullName evidence="5">ATP-grasp domain-containing protein</fullName>
    </recommendedName>
</protein>
<keyword evidence="1" id="KW-0436">Ligase</keyword>
<evidence type="ECO:0000313" key="6">
    <source>
        <dbReference type="EMBL" id="CCH48600.1"/>
    </source>
</evidence>
<dbReference type="EMBL" id="FO203427">
    <property type="protein sequence ID" value="CCH48600.1"/>
    <property type="molecule type" value="Genomic_DNA"/>
</dbReference>
<dbReference type="Pfam" id="PF13535">
    <property type="entry name" value="ATP-grasp_4"/>
    <property type="match status" value="1"/>
</dbReference>
<dbReference type="GO" id="GO:0016874">
    <property type="term" value="F:ligase activity"/>
    <property type="evidence" value="ECO:0007669"/>
    <property type="project" value="UniProtKB-KW"/>
</dbReference>
<evidence type="ECO:0000313" key="7">
    <source>
        <dbReference type="Proteomes" id="UP000011724"/>
    </source>
</evidence>
<dbReference type="HOGENOM" id="CLU_029016_5_1_7"/>
<dbReference type="eggNOG" id="COG0458">
    <property type="taxonomic scope" value="Bacteria"/>
</dbReference>
<keyword evidence="7" id="KW-1185">Reference proteome</keyword>
<evidence type="ECO:0000256" key="1">
    <source>
        <dbReference type="ARBA" id="ARBA00022598"/>
    </source>
</evidence>
<dbReference type="GO" id="GO:0046872">
    <property type="term" value="F:metal ion binding"/>
    <property type="evidence" value="ECO:0007669"/>
    <property type="project" value="InterPro"/>
</dbReference>
<dbReference type="BioCyc" id="DPIE1322246:BN4_RS06815-MONOMER"/>
<dbReference type="PANTHER" id="PTHR43585">
    <property type="entry name" value="FUMIPYRROLE BIOSYNTHESIS PROTEIN C"/>
    <property type="match status" value="1"/>
</dbReference>
<keyword evidence="3 4" id="KW-0067">ATP-binding</keyword>
<dbReference type="KEGG" id="dpi:BN4_11363"/>
<dbReference type="GO" id="GO:0005524">
    <property type="term" value="F:ATP binding"/>
    <property type="evidence" value="ECO:0007669"/>
    <property type="project" value="UniProtKB-UniRule"/>
</dbReference>
<organism evidence="6 7">
    <name type="scientific">Pseudodesulfovibrio piezophilus (strain DSM 21447 / JCM 15486 / C1TLV30)</name>
    <name type="common">Desulfovibrio piezophilus</name>
    <dbReference type="NCBI Taxonomy" id="1322246"/>
    <lineage>
        <taxon>Bacteria</taxon>
        <taxon>Pseudomonadati</taxon>
        <taxon>Thermodesulfobacteriota</taxon>
        <taxon>Desulfovibrionia</taxon>
        <taxon>Desulfovibrionales</taxon>
        <taxon>Desulfovibrionaceae</taxon>
    </lineage>
</organism>
<proteinExistence type="predicted"/>
<evidence type="ECO:0000256" key="4">
    <source>
        <dbReference type="PROSITE-ProRule" id="PRU00409"/>
    </source>
</evidence>
<dbReference type="InterPro" id="IPR040570">
    <property type="entry name" value="LAL_C2"/>
</dbReference>
<dbReference type="InterPro" id="IPR052032">
    <property type="entry name" value="ATP-dep_AA_Ligase"/>
</dbReference>
<dbReference type="InterPro" id="IPR011761">
    <property type="entry name" value="ATP-grasp"/>
</dbReference>
<dbReference type="STRING" id="1322246.BN4_11363"/>
<accession>M1WLX1</accession>
<dbReference type="Proteomes" id="UP000011724">
    <property type="component" value="Chromosome"/>
</dbReference>
<evidence type="ECO:0000256" key="2">
    <source>
        <dbReference type="ARBA" id="ARBA00022741"/>
    </source>
</evidence>
<evidence type="ECO:0000256" key="3">
    <source>
        <dbReference type="ARBA" id="ARBA00022840"/>
    </source>
</evidence>